<dbReference type="EMBL" id="CAUJNA010000153">
    <property type="protein sequence ID" value="CAJ1372722.1"/>
    <property type="molecule type" value="Genomic_DNA"/>
</dbReference>
<gene>
    <name evidence="2" type="ORF">EVOR1521_LOCUS2731</name>
</gene>
<dbReference type="Pfam" id="PF02263">
    <property type="entry name" value="GBP"/>
    <property type="match status" value="1"/>
</dbReference>
<evidence type="ECO:0000313" key="2">
    <source>
        <dbReference type="EMBL" id="CAJ1372722.1"/>
    </source>
</evidence>
<dbReference type="InterPro" id="IPR001849">
    <property type="entry name" value="PH_domain"/>
</dbReference>
<accession>A0AA36MMM3</accession>
<dbReference type="Gene3D" id="2.30.29.30">
    <property type="entry name" value="Pleckstrin-homology domain (PH domain)/Phosphotyrosine-binding domain (PTB)"/>
    <property type="match status" value="1"/>
</dbReference>
<protein>
    <recommendedName>
        <fullName evidence="1">PH domain-containing protein</fullName>
    </recommendedName>
</protein>
<dbReference type="InterPro" id="IPR015894">
    <property type="entry name" value="Guanylate-bd_N"/>
</dbReference>
<dbReference type="InterPro" id="IPR011993">
    <property type="entry name" value="PH-like_dom_sf"/>
</dbReference>
<comment type="caution">
    <text evidence="2">The sequence shown here is derived from an EMBL/GenBank/DDBJ whole genome shotgun (WGS) entry which is preliminary data.</text>
</comment>
<dbReference type="PANTHER" id="PTHR10751">
    <property type="entry name" value="GUANYLATE BINDING PROTEIN"/>
    <property type="match status" value="1"/>
</dbReference>
<reference evidence="2" key="1">
    <citation type="submission" date="2023-08" db="EMBL/GenBank/DDBJ databases">
        <authorList>
            <person name="Chen Y."/>
            <person name="Shah S."/>
            <person name="Dougan E. K."/>
            <person name="Thang M."/>
            <person name="Chan C."/>
        </authorList>
    </citation>
    <scope>NUCLEOTIDE SEQUENCE</scope>
</reference>
<evidence type="ECO:0000259" key="1">
    <source>
        <dbReference type="SMART" id="SM00233"/>
    </source>
</evidence>
<dbReference type="AlphaFoldDB" id="A0AA36MMM3"/>
<dbReference type="Gene3D" id="3.40.50.300">
    <property type="entry name" value="P-loop containing nucleotide triphosphate hydrolases"/>
    <property type="match status" value="1"/>
</dbReference>
<dbReference type="InterPro" id="IPR027417">
    <property type="entry name" value="P-loop_NTPase"/>
</dbReference>
<sequence>MALKAQPLLKFSDNCATLAPEGAELVRALPGQICPIIFVGDGRSGKSYLASCLVGAEDAFTSSDSAESVTEGIDVVAVPVSQLSEASGPEHLLVFDCEGGNNALAAIRTLVNVFGLLLGSQVAFVANGMATEQALQTLGMSLAARSLVRLEGAELPKQELVFVVNKNTLRYEGSALEKILEQKFDDPGRQELRDTVRECFPERSFFTVPLMGMPAFEDSLKSLRAHLVDRRKPLQMGGMPVSGRQLAGVMELIVAEVQATQEISLPSMNRYVIFEGFLLPLTNDLVDFAQGQLPEVVDYDPCLAERNPIERILRRFDESSAHVGNVTLKAEARQLLATKLWDLWHWVEAKSEALGNEVCDTVQEAQEVELSRSKSVVGGYGLLKEVVVTKQLFREEGRTVLHRKRGGDPERLPWKTLGTTVTRTKESAFDLLPSLPILKGLLYKSSPNRMRVLLRAFRWDRQPRQCVVQDGHFLWFDSEVGEGAEGAEGGGRAGSAGSGGEVQAKGCINFLMHRAAVSRHGDSFVIRPAEATGWQDPSSFTGDAFRSFSFAAESEAHCAEWVDAVERHIHFAAQAAEQLGPELPRHVRVYKPTWADLET</sequence>
<name>A0AA36MMM3_9DINO</name>
<evidence type="ECO:0000313" key="3">
    <source>
        <dbReference type="Proteomes" id="UP001178507"/>
    </source>
</evidence>
<proteinExistence type="predicted"/>
<keyword evidence="3" id="KW-1185">Reference proteome</keyword>
<organism evidence="2 3">
    <name type="scientific">Effrenium voratum</name>
    <dbReference type="NCBI Taxonomy" id="2562239"/>
    <lineage>
        <taxon>Eukaryota</taxon>
        <taxon>Sar</taxon>
        <taxon>Alveolata</taxon>
        <taxon>Dinophyceae</taxon>
        <taxon>Suessiales</taxon>
        <taxon>Symbiodiniaceae</taxon>
        <taxon>Effrenium</taxon>
    </lineage>
</organism>
<feature type="domain" description="PH" evidence="1">
    <location>
        <begin position="436"/>
        <end position="572"/>
    </location>
</feature>
<dbReference type="SUPFAM" id="SSF50729">
    <property type="entry name" value="PH domain-like"/>
    <property type="match status" value="1"/>
</dbReference>
<dbReference type="Proteomes" id="UP001178507">
    <property type="component" value="Unassembled WGS sequence"/>
</dbReference>
<dbReference type="SMART" id="SM00233">
    <property type="entry name" value="PH"/>
    <property type="match status" value="1"/>
</dbReference>
<dbReference type="GO" id="GO:0005525">
    <property type="term" value="F:GTP binding"/>
    <property type="evidence" value="ECO:0007669"/>
    <property type="project" value="InterPro"/>
</dbReference>
<dbReference type="GO" id="GO:0003924">
    <property type="term" value="F:GTPase activity"/>
    <property type="evidence" value="ECO:0007669"/>
    <property type="project" value="InterPro"/>
</dbReference>
<dbReference type="SUPFAM" id="SSF52540">
    <property type="entry name" value="P-loop containing nucleoside triphosphate hydrolases"/>
    <property type="match status" value="1"/>
</dbReference>